<keyword evidence="14" id="KW-1185">Reference proteome</keyword>
<dbReference type="Pfam" id="PF16507">
    <property type="entry name" value="HEAT_PSME4_mid"/>
    <property type="match status" value="1"/>
</dbReference>
<evidence type="ECO:0000256" key="2">
    <source>
        <dbReference type="ARBA" id="ARBA00004496"/>
    </source>
</evidence>
<feature type="region of interest" description="Disordered" evidence="9">
    <location>
        <begin position="1"/>
        <end position="20"/>
    </location>
</feature>
<keyword evidence="7" id="KW-0234">DNA repair</keyword>
<evidence type="ECO:0000256" key="4">
    <source>
        <dbReference type="ARBA" id="ARBA00022490"/>
    </source>
</evidence>
<dbReference type="OrthoDB" id="17907at2759"/>
<dbReference type="Pfam" id="PF23096">
    <property type="entry name" value="HEAT_PSME4"/>
    <property type="match status" value="1"/>
</dbReference>
<evidence type="ECO:0000256" key="9">
    <source>
        <dbReference type="SAM" id="MobiDB-lite"/>
    </source>
</evidence>
<evidence type="ECO:0000256" key="3">
    <source>
        <dbReference type="ARBA" id="ARBA00005739"/>
    </source>
</evidence>
<organism evidence="13 14">
    <name type="scientific">Mycena sanguinolenta</name>
    <dbReference type="NCBI Taxonomy" id="230812"/>
    <lineage>
        <taxon>Eukaryota</taxon>
        <taxon>Fungi</taxon>
        <taxon>Dikarya</taxon>
        <taxon>Basidiomycota</taxon>
        <taxon>Agaricomycotina</taxon>
        <taxon>Agaricomycetes</taxon>
        <taxon>Agaricomycetidae</taxon>
        <taxon>Agaricales</taxon>
        <taxon>Marasmiineae</taxon>
        <taxon>Mycenaceae</taxon>
        <taxon>Mycena</taxon>
    </lineage>
</organism>
<dbReference type="PANTHER" id="PTHR32170">
    <property type="entry name" value="PROTEASOME ACTIVATOR COMPLEX SUBUNIT 4"/>
    <property type="match status" value="1"/>
</dbReference>
<dbReference type="InterPro" id="IPR055455">
    <property type="entry name" value="HEAT_PSME4"/>
</dbReference>
<dbReference type="GO" id="GO:0016607">
    <property type="term" value="C:nuclear speck"/>
    <property type="evidence" value="ECO:0007669"/>
    <property type="project" value="UniProtKB-SubCell"/>
</dbReference>
<evidence type="ECO:0008006" key="15">
    <source>
        <dbReference type="Google" id="ProtNLM"/>
    </source>
</evidence>
<accession>A0A8H6XFS5</accession>
<proteinExistence type="inferred from homology"/>
<comment type="similarity">
    <text evidence="3">Belongs to the BLM10 family.</text>
</comment>
<dbReference type="InterPro" id="IPR011989">
    <property type="entry name" value="ARM-like"/>
</dbReference>
<dbReference type="InterPro" id="IPR021843">
    <property type="entry name" value="PSME4_C"/>
</dbReference>
<keyword evidence="6" id="KW-0227">DNA damage</keyword>
<name>A0A8H6XFS5_9AGAR</name>
<dbReference type="Proteomes" id="UP000623467">
    <property type="component" value="Unassembled WGS sequence"/>
</dbReference>
<dbReference type="GO" id="GO:0005829">
    <property type="term" value="C:cytosol"/>
    <property type="evidence" value="ECO:0007669"/>
    <property type="project" value="TreeGrafter"/>
</dbReference>
<gene>
    <name evidence="13" type="ORF">MSAN_02191100</name>
</gene>
<dbReference type="EMBL" id="JACAZH010000031">
    <property type="protein sequence ID" value="KAF7339756.1"/>
    <property type="molecule type" value="Genomic_DNA"/>
</dbReference>
<comment type="caution">
    <text evidence="13">The sequence shown here is derived from an EMBL/GenBank/DDBJ whole genome shotgun (WGS) entry which is preliminary data.</text>
</comment>
<dbReference type="SUPFAM" id="SSF48371">
    <property type="entry name" value="ARM repeat"/>
    <property type="match status" value="2"/>
</dbReference>
<reference evidence="13" key="1">
    <citation type="submission" date="2020-05" db="EMBL/GenBank/DDBJ databases">
        <title>Mycena genomes resolve the evolution of fungal bioluminescence.</title>
        <authorList>
            <person name="Tsai I.J."/>
        </authorList>
    </citation>
    <scope>NUCLEOTIDE SEQUENCE</scope>
    <source>
        <strain evidence="13">160909Yilan</strain>
    </source>
</reference>
<keyword evidence="8" id="KW-0539">Nucleus</keyword>
<evidence type="ECO:0000259" key="11">
    <source>
        <dbReference type="Pfam" id="PF16507"/>
    </source>
</evidence>
<dbReference type="GO" id="GO:0070628">
    <property type="term" value="F:proteasome binding"/>
    <property type="evidence" value="ECO:0007669"/>
    <property type="project" value="InterPro"/>
</dbReference>
<evidence type="ECO:0000313" key="13">
    <source>
        <dbReference type="EMBL" id="KAF7339756.1"/>
    </source>
</evidence>
<dbReference type="GO" id="GO:0010499">
    <property type="term" value="P:proteasomal ubiquitin-independent protein catabolic process"/>
    <property type="evidence" value="ECO:0007669"/>
    <property type="project" value="TreeGrafter"/>
</dbReference>
<evidence type="ECO:0000256" key="1">
    <source>
        <dbReference type="ARBA" id="ARBA00004324"/>
    </source>
</evidence>
<keyword evidence="4" id="KW-0963">Cytoplasm</keyword>
<feature type="compositionally biased region" description="Polar residues" evidence="9">
    <location>
        <begin position="1"/>
        <end position="13"/>
    </location>
</feature>
<dbReference type="GO" id="GO:0006281">
    <property type="term" value="P:DNA repair"/>
    <property type="evidence" value="ECO:0007669"/>
    <property type="project" value="UniProtKB-KW"/>
</dbReference>
<evidence type="ECO:0000313" key="14">
    <source>
        <dbReference type="Proteomes" id="UP000623467"/>
    </source>
</evidence>
<dbReference type="Gene3D" id="1.25.10.10">
    <property type="entry name" value="Leucine-rich Repeat Variant"/>
    <property type="match status" value="1"/>
</dbReference>
<evidence type="ECO:0000256" key="8">
    <source>
        <dbReference type="ARBA" id="ARBA00023242"/>
    </source>
</evidence>
<dbReference type="PANTHER" id="PTHR32170:SF3">
    <property type="entry name" value="PROTEASOME ACTIVATOR COMPLEX SUBUNIT 4"/>
    <property type="match status" value="1"/>
</dbReference>
<evidence type="ECO:0000256" key="6">
    <source>
        <dbReference type="ARBA" id="ARBA00022763"/>
    </source>
</evidence>
<evidence type="ECO:0000256" key="5">
    <source>
        <dbReference type="ARBA" id="ARBA00022737"/>
    </source>
</evidence>
<sequence>MASLSTTSPSDTPNMDVDDNEVDNDYATFQTYLDAAPYPCEPPQEMLAKLEEIISKMHVCIKAKNWPVLSTWDGVLECWLLMRYPIPKAIRAKLVRLYYELILLPGIEARTCRNWIHMFNRVLANKPGARRKLEPTDLQLPWQPLWRIVKKELWPSGRKRSDLGGRNMINLLLFTAERANPYFPPSEIPEMLATFMPLVTRNTMVGMFPVFVSFLPPTHIHLYLPTLLAFSKAFNSTIIDERILELAGELSEEHVSGAAGPAGEEGGAKWKDIGIWSEADWNFLVGKGLTSMDVPVGMNRNASTTSSHADGQQKFSLLPSDGLLESLAKMLVYSMAVDGPTRTSLAPTPRTTDETLPRPTGFVAGSKALDTLDRLITSTESFFHPSNSGPYTVTLTSFLQYLTAFFCQRTREEEQAPCRTPVGQRLTPAIRRNFVAILRTPALLAMFSKDPVSMGFAQSTLRALAILEPSLIMPELLDRAYSGLEVVNETHRTTAVLTMLNAIARTLVSEKLWFGGQKHLVPLLELSIPGIDLNDPVKTSCATTFIVAAIQHVRIGDLSTHTSALPAYDEEMMDVDAMDADPDAAPFPTGTELGDTPMLSREEERTLVRDSTAGFADWVTSLFRRVLALYENLPEEGGRNNKTGGKTEENTLTAIKAMIDIVCLHLSDHLFNLVLRLVFEYGTTNAKSNAVRAFGQLVGCLARVRPEDTLAKFLPYCLAQVEDELKHGASSVRTTSSNAAVPSDTTLHWNMAILRGCLGYGGTAVLKHKEQILELLSMLVEKTKGERGYSGTGRLLSRLLHNLAGVYPINSRFVNSSEWQDPAFEKDHNAQWGRFYEPKDVAVEWHVPSEGEIDFVMDILDRIGKPALDKVEALLETTSSWNAADRNDFCRYLTACRSIWSGLPTIYQEQAKEVPNPLVREDTEIAELLVSHLNVRAGFTLTDPADPRYQKVVAHRQRFGEVVQRAASALRQNTGGEDHIDAVMGVARSIDVYLLSYAMTRGAIDALHKNYTQARDSNRVWSQQKDNSRLVLIKRAQVFHCNRLYMHGLYRQRSALDDKLLDELIELSLSPYTRIRKQAQGIFLNVSGYYLRSTRYVLPTLLGALSKGNDPDRMKGALYVLGNKGITGYALGDLVYQEQLYLSLLECQHEEKPSVQKLAGSVASDVAAYLREESAHTEAYSLGTGRLEDAMASLQVEFSPSVINQKLLDEAATKAPLRVSRRNEGYTSMVASILEVAVRPKTHWRYVQIATRFLSALLRRDVAAPPGVSKFFLEHSISPQPTIRTSAQLAIVRLTLHVKMRTYSKSSEDLWLDEWRHPLEKDVHVTDPAAFLKSFENPVDTIEGAAFVDKINTGFLLWASTVKGYVPVGDTSVVSWEEPSRPSLQAISELMQKDEYFQRLAALWGQESVKRGGNVELRGDNVAYIKTLAKMFEGEVLDDILKVIDPLLSDSDKFKQRAGAEFLAGLWRGSKHWPKPLWDKLWTWSIARMNLVFPQIKPDTFPFWQSAVSIPLQDRDPRRSQPLIDWILALPLDFTGDSAFDMSKSLSMFGIVADNLGLRFQPRADKSVNLLFDNANNGYNEIRGYTSAYLHIIIRDQWTPTFPSMAALLEACENSADPLGVRNAKYGGRVNEILSQLPKLKEERLPPPRVSQSEYDKIGLTLLQWIWISAYSSNASLIFPYAVPMMPEILRMSELNDSSDLQIYSSAVLYVLSAVTLPDVYVQEILENFVQAIKSSTSWRIRLHALPALVVFFYRNLLSISTEGVSRVMDVLLECLGDENVEVRQMASKVLSGVVRCSQRQSIVPLKNRFLALARKITLPARRDPAYAESLRALHSAILGLCALIESFPYSVEPWMPALTEVLAAHATDPPPISTTIRNCASEFKKDTWHKDQLLFDEDQLQSLSAMLVGTSYYA</sequence>
<keyword evidence="5" id="KW-0677">Repeat</keyword>
<evidence type="ECO:0000259" key="12">
    <source>
        <dbReference type="Pfam" id="PF23096"/>
    </source>
</evidence>
<protein>
    <recommendedName>
        <fullName evidence="15">Proteasome activator subunit 4</fullName>
    </recommendedName>
</protein>
<feature type="domain" description="Proteasome activator Blm10 middle HEAT repeats region" evidence="11">
    <location>
        <begin position="372"/>
        <end position="906"/>
    </location>
</feature>
<feature type="domain" description="Proteasome activator complex subunit 4-like HEAT repeat-like" evidence="12">
    <location>
        <begin position="1345"/>
        <end position="1545"/>
    </location>
</feature>
<dbReference type="GO" id="GO:0016504">
    <property type="term" value="F:peptidase activator activity"/>
    <property type="evidence" value="ECO:0007669"/>
    <property type="project" value="InterPro"/>
</dbReference>
<evidence type="ECO:0000256" key="7">
    <source>
        <dbReference type="ARBA" id="ARBA00023204"/>
    </source>
</evidence>
<feature type="domain" description="Proteasome activator complex subunit 4 C-terminal" evidence="10">
    <location>
        <begin position="1833"/>
        <end position="1915"/>
    </location>
</feature>
<dbReference type="InterPro" id="IPR016024">
    <property type="entry name" value="ARM-type_fold"/>
</dbReference>
<dbReference type="InterPro" id="IPR035309">
    <property type="entry name" value="PSME4"/>
</dbReference>
<comment type="subcellular location">
    <subcellularLocation>
        <location evidence="2">Cytoplasm</location>
    </subcellularLocation>
    <subcellularLocation>
        <location evidence="1">Nucleus speckle</location>
    </subcellularLocation>
</comment>
<evidence type="ECO:0000259" key="10">
    <source>
        <dbReference type="Pfam" id="PF11919"/>
    </source>
</evidence>
<dbReference type="InterPro" id="IPR032430">
    <property type="entry name" value="Blm10_mid"/>
</dbReference>
<dbReference type="Pfam" id="PF11919">
    <property type="entry name" value="PSME4_C"/>
    <property type="match status" value="1"/>
</dbReference>